<evidence type="ECO:0000259" key="3">
    <source>
        <dbReference type="SMART" id="SM00644"/>
    </source>
</evidence>
<evidence type="ECO:0000259" key="4">
    <source>
        <dbReference type="SMART" id="SM00701"/>
    </source>
</evidence>
<feature type="transmembrane region" description="Helical" evidence="2">
    <location>
        <begin position="21"/>
        <end position="43"/>
    </location>
</feature>
<organism evidence="5 6">
    <name type="scientific">Clostridium vincentii</name>
    <dbReference type="NCBI Taxonomy" id="52704"/>
    <lineage>
        <taxon>Bacteria</taxon>
        <taxon>Bacillati</taxon>
        <taxon>Bacillota</taxon>
        <taxon>Clostridia</taxon>
        <taxon>Eubacteriales</taxon>
        <taxon>Clostridiaceae</taxon>
        <taxon>Clostridium</taxon>
    </lineage>
</organism>
<comment type="similarity">
    <text evidence="1">Belongs to the N-acetylmuramoyl-L-alanine amidase 2 family.</text>
</comment>
<dbReference type="PANTHER" id="PTHR11022">
    <property type="entry name" value="PEPTIDOGLYCAN RECOGNITION PROTEIN"/>
    <property type="match status" value="1"/>
</dbReference>
<accession>A0A2T0BKN1</accession>
<dbReference type="EMBL" id="PVXQ01000002">
    <property type="protein sequence ID" value="PRR84393.1"/>
    <property type="molecule type" value="Genomic_DNA"/>
</dbReference>
<evidence type="ECO:0000256" key="2">
    <source>
        <dbReference type="SAM" id="Phobius"/>
    </source>
</evidence>
<keyword evidence="2" id="KW-0812">Transmembrane</keyword>
<dbReference type="SMART" id="SM00644">
    <property type="entry name" value="Ami_2"/>
    <property type="match status" value="1"/>
</dbReference>
<feature type="domain" description="N-acetylmuramoyl-L-alanine amidase" evidence="3">
    <location>
        <begin position="83"/>
        <end position="208"/>
    </location>
</feature>
<dbReference type="OrthoDB" id="9811296at2"/>
<dbReference type="SMART" id="SM00701">
    <property type="entry name" value="PGRP"/>
    <property type="match status" value="1"/>
</dbReference>
<proteinExistence type="inferred from homology"/>
<dbReference type="InterPro" id="IPR006619">
    <property type="entry name" value="PGRP_domain_met/bac"/>
</dbReference>
<feature type="domain" description="Peptidoglycan recognition protein family" evidence="4">
    <location>
        <begin position="84"/>
        <end position="202"/>
    </location>
</feature>
<dbReference type="AlphaFoldDB" id="A0A2T0BKN1"/>
<dbReference type="Pfam" id="PF01510">
    <property type="entry name" value="Amidase_2"/>
    <property type="match status" value="1"/>
</dbReference>
<name>A0A2T0BKN1_9CLOT</name>
<sequence>MAQLNYRKIEYYNKMKKRRRKTFSISSILLILIIFSIGHYIIYRENNKAKYLLNMGSGNYKIEVLKDKLEEYEKQLTINEIDYKWGDNLVDGNKPTGLVLHHTASTTISPEAINDIHIQEGWGGIGYHFYIRKDGTIYRGRPENIIGAHAIGRNKDSIGICLEGNFENEVPTEAQKNSLVKISTDMIIKYNLEDVIGHRDVYPTLCPGENFPMEEIKNRIVEEQLKMVNDA</sequence>
<dbReference type="GO" id="GO:0008270">
    <property type="term" value="F:zinc ion binding"/>
    <property type="evidence" value="ECO:0007669"/>
    <property type="project" value="InterPro"/>
</dbReference>
<dbReference type="GO" id="GO:0009253">
    <property type="term" value="P:peptidoglycan catabolic process"/>
    <property type="evidence" value="ECO:0007669"/>
    <property type="project" value="InterPro"/>
</dbReference>
<comment type="caution">
    <text evidence="5">The sequence shown here is derived from an EMBL/GenBank/DDBJ whole genome shotgun (WGS) entry which is preliminary data.</text>
</comment>
<dbReference type="GO" id="GO:0008745">
    <property type="term" value="F:N-acetylmuramoyl-L-alanine amidase activity"/>
    <property type="evidence" value="ECO:0007669"/>
    <property type="project" value="InterPro"/>
</dbReference>
<evidence type="ECO:0000313" key="5">
    <source>
        <dbReference type="EMBL" id="PRR84393.1"/>
    </source>
</evidence>
<protein>
    <submittedName>
        <fullName evidence="5">N-acetylmuramoyl-L-alanine amidase</fullName>
    </submittedName>
</protein>
<keyword evidence="2" id="KW-1133">Transmembrane helix</keyword>
<dbReference type="PANTHER" id="PTHR11022:SF41">
    <property type="entry name" value="PEPTIDOGLYCAN-RECOGNITION PROTEIN LC-RELATED"/>
    <property type="match status" value="1"/>
</dbReference>
<reference evidence="5 6" key="1">
    <citation type="submission" date="2018-03" db="EMBL/GenBank/DDBJ databases">
        <title>Genome sequence of Clostridium vincentii DSM 10228.</title>
        <authorList>
            <person name="Poehlein A."/>
            <person name="Daniel R."/>
        </authorList>
    </citation>
    <scope>NUCLEOTIDE SEQUENCE [LARGE SCALE GENOMIC DNA]</scope>
    <source>
        <strain evidence="5 6">DSM 10228</strain>
    </source>
</reference>
<dbReference type="CDD" id="cd06583">
    <property type="entry name" value="PGRP"/>
    <property type="match status" value="1"/>
</dbReference>
<evidence type="ECO:0000256" key="1">
    <source>
        <dbReference type="ARBA" id="ARBA00007553"/>
    </source>
</evidence>
<gene>
    <name evidence="5" type="ORF">CLVI_03190</name>
</gene>
<dbReference type="SUPFAM" id="SSF55846">
    <property type="entry name" value="N-acetylmuramoyl-L-alanine amidase-like"/>
    <property type="match status" value="1"/>
</dbReference>
<dbReference type="Proteomes" id="UP000239471">
    <property type="component" value="Unassembled WGS sequence"/>
</dbReference>
<dbReference type="InterPro" id="IPR015510">
    <property type="entry name" value="PGRP"/>
</dbReference>
<evidence type="ECO:0000313" key="6">
    <source>
        <dbReference type="Proteomes" id="UP000239471"/>
    </source>
</evidence>
<keyword evidence="2" id="KW-0472">Membrane</keyword>
<dbReference type="RefSeq" id="WP_106058353.1">
    <property type="nucleotide sequence ID" value="NZ_PVXQ01000002.1"/>
</dbReference>
<keyword evidence="6" id="KW-1185">Reference proteome</keyword>
<dbReference type="InterPro" id="IPR036505">
    <property type="entry name" value="Amidase/PGRP_sf"/>
</dbReference>
<dbReference type="Gene3D" id="3.40.80.10">
    <property type="entry name" value="Peptidoglycan recognition protein-like"/>
    <property type="match status" value="1"/>
</dbReference>
<dbReference type="InterPro" id="IPR002502">
    <property type="entry name" value="Amidase_domain"/>
</dbReference>